<comment type="caution">
    <text evidence="3">The sequence shown here is derived from an EMBL/GenBank/DDBJ whole genome shotgun (WGS) entry which is preliminary data.</text>
</comment>
<accession>A0A9D9ELH4</accession>
<dbReference type="EMBL" id="JADIMR010000094">
    <property type="protein sequence ID" value="MBO8447354.1"/>
    <property type="molecule type" value="Genomic_DNA"/>
</dbReference>
<evidence type="ECO:0000256" key="1">
    <source>
        <dbReference type="SAM" id="Phobius"/>
    </source>
</evidence>
<name>A0A9D9ELH4_9BACT</name>
<reference evidence="3" key="1">
    <citation type="submission" date="2020-10" db="EMBL/GenBank/DDBJ databases">
        <authorList>
            <person name="Gilroy R."/>
        </authorList>
    </citation>
    <scope>NUCLEOTIDE SEQUENCE</scope>
    <source>
        <strain evidence="3">D3-1215</strain>
    </source>
</reference>
<evidence type="ECO:0000313" key="3">
    <source>
        <dbReference type="EMBL" id="MBO8447354.1"/>
    </source>
</evidence>
<dbReference type="AlphaFoldDB" id="A0A9D9ELH4"/>
<dbReference type="Pfam" id="PF22827">
    <property type="entry name" value="GldL_N"/>
    <property type="match status" value="1"/>
</dbReference>
<proteinExistence type="predicted"/>
<protein>
    <submittedName>
        <fullName evidence="3">Gliding motility protein GldL</fullName>
    </submittedName>
</protein>
<dbReference type="NCBIfam" id="TIGR03513">
    <property type="entry name" value="GldL_gliding"/>
    <property type="match status" value="1"/>
</dbReference>
<gene>
    <name evidence="3" type="primary">gldL</name>
    <name evidence="3" type="ORF">IAC32_06385</name>
</gene>
<dbReference type="InterPro" id="IPR019852">
    <property type="entry name" value="Motility-assoc_prot_GldL"/>
</dbReference>
<dbReference type="Proteomes" id="UP000823637">
    <property type="component" value="Unassembled WGS sequence"/>
</dbReference>
<sequence length="282" mass="29669">MAQGNFFTTPTGKKITGMAYGLGASVVIIGALFKIMHFPGAGPMLMIGMGTEAILFAISAFEPAHREYKWDILFPQLNNEEGGATGPMPGMAVSNAPASKAGNSIDDIAAAGKLAQSDVQKLNEGIKRLSETASQIADVTAAVSASSNYAKTMTAATEAISSFAATQTNLKASSDQLFASYKTVAESMSSVATDAKGYMTEMQGMTKNLSAINAGYEMQVQSIKKQAEMLEDVNSNFTDMQTALKSAATETLKLKDEASKLSEKVSSLNTVYGNMLNAFGRA</sequence>
<evidence type="ECO:0000259" key="2">
    <source>
        <dbReference type="Pfam" id="PF22827"/>
    </source>
</evidence>
<keyword evidence="1" id="KW-0472">Membrane</keyword>
<keyword evidence="1" id="KW-1133">Transmembrane helix</keyword>
<organism evidence="3 4">
    <name type="scientific">Candidatus Enterocola intestinipullorum</name>
    <dbReference type="NCBI Taxonomy" id="2840783"/>
    <lineage>
        <taxon>Bacteria</taxon>
        <taxon>Pseudomonadati</taxon>
        <taxon>Bacteroidota</taxon>
        <taxon>Bacteroidia</taxon>
        <taxon>Bacteroidales</taxon>
        <taxon>Candidatus Enterocola</taxon>
    </lineage>
</organism>
<evidence type="ECO:0000313" key="4">
    <source>
        <dbReference type="Proteomes" id="UP000823637"/>
    </source>
</evidence>
<dbReference type="Gene3D" id="1.10.287.950">
    <property type="entry name" value="Methyl-accepting chemotaxis protein"/>
    <property type="match status" value="1"/>
</dbReference>
<feature type="transmembrane region" description="Helical" evidence="1">
    <location>
        <begin position="20"/>
        <end position="38"/>
    </location>
</feature>
<reference evidence="3" key="2">
    <citation type="journal article" date="2021" name="PeerJ">
        <title>Extensive microbial diversity within the chicken gut microbiome revealed by metagenomics and culture.</title>
        <authorList>
            <person name="Gilroy R."/>
            <person name="Ravi A."/>
            <person name="Getino M."/>
            <person name="Pursley I."/>
            <person name="Horton D.L."/>
            <person name="Alikhan N.F."/>
            <person name="Baker D."/>
            <person name="Gharbi K."/>
            <person name="Hall N."/>
            <person name="Watson M."/>
            <person name="Adriaenssens E.M."/>
            <person name="Foster-Nyarko E."/>
            <person name="Jarju S."/>
            <person name="Secka A."/>
            <person name="Antonio M."/>
            <person name="Oren A."/>
            <person name="Chaudhuri R.R."/>
            <person name="La Ragione R."/>
            <person name="Hildebrand F."/>
            <person name="Pallen M.J."/>
        </authorList>
    </citation>
    <scope>NUCLEOTIDE SEQUENCE</scope>
    <source>
        <strain evidence="3">D3-1215</strain>
    </source>
</reference>
<dbReference type="InterPro" id="IPR055087">
    <property type="entry name" value="GldL-like_N"/>
</dbReference>
<feature type="domain" description="Gliding motility protein GldL-like N-terminal" evidence="2">
    <location>
        <begin position="19"/>
        <end position="79"/>
    </location>
</feature>
<keyword evidence="1" id="KW-0812">Transmembrane</keyword>